<keyword evidence="1" id="KW-1133">Transmembrane helix</keyword>
<name>A0ABQ3GKW6_9MICC</name>
<evidence type="ECO:0000313" key="3">
    <source>
        <dbReference type="Proteomes" id="UP000642819"/>
    </source>
</evidence>
<comment type="caution">
    <text evidence="2">The sequence shown here is derived from an EMBL/GenBank/DDBJ whole genome shotgun (WGS) entry which is preliminary data.</text>
</comment>
<protein>
    <recommendedName>
        <fullName evidence="4">Transmembrane protein</fullName>
    </recommendedName>
</protein>
<organism evidence="2 3">
    <name type="scientific">Zhihengliuella salsuginis</name>
    <dbReference type="NCBI Taxonomy" id="578222"/>
    <lineage>
        <taxon>Bacteria</taxon>
        <taxon>Bacillati</taxon>
        <taxon>Actinomycetota</taxon>
        <taxon>Actinomycetes</taxon>
        <taxon>Micrococcales</taxon>
        <taxon>Micrococcaceae</taxon>
        <taxon>Zhihengliuella</taxon>
    </lineage>
</organism>
<proteinExistence type="predicted"/>
<evidence type="ECO:0000313" key="2">
    <source>
        <dbReference type="EMBL" id="GHD13329.1"/>
    </source>
</evidence>
<feature type="transmembrane region" description="Helical" evidence="1">
    <location>
        <begin position="51"/>
        <end position="70"/>
    </location>
</feature>
<evidence type="ECO:0000256" key="1">
    <source>
        <dbReference type="SAM" id="Phobius"/>
    </source>
</evidence>
<dbReference type="RefSeq" id="WP_189351457.1">
    <property type="nucleotide sequence ID" value="NZ_BMXK01000017.1"/>
</dbReference>
<dbReference type="Proteomes" id="UP000642819">
    <property type="component" value="Unassembled WGS sequence"/>
</dbReference>
<dbReference type="EMBL" id="BMXK01000017">
    <property type="protein sequence ID" value="GHD13329.1"/>
    <property type="molecule type" value="Genomic_DNA"/>
</dbReference>
<keyword evidence="1" id="KW-0812">Transmembrane</keyword>
<evidence type="ECO:0008006" key="4">
    <source>
        <dbReference type="Google" id="ProtNLM"/>
    </source>
</evidence>
<feature type="transmembrane region" description="Helical" evidence="1">
    <location>
        <begin position="82"/>
        <end position="101"/>
    </location>
</feature>
<gene>
    <name evidence="2" type="ORF">GCM10008096_29390</name>
</gene>
<feature type="transmembrane region" description="Helical" evidence="1">
    <location>
        <begin position="107"/>
        <end position="132"/>
    </location>
</feature>
<sequence>MTEVSAPAAPALNVPSVTVKACFAFSLACTSVAVLIALPEQGTFWSPAAQLWAWALYSVAVAAIYFVTYGRIRHARLPYWRTAATVVAAACAGVVVTAYATPAEVPVMMVFGHAVVAAFLGAWALFPGWILWRRHLVR</sequence>
<keyword evidence="3" id="KW-1185">Reference proteome</keyword>
<keyword evidence="1" id="KW-0472">Membrane</keyword>
<reference evidence="3" key="1">
    <citation type="journal article" date="2019" name="Int. J. Syst. Evol. Microbiol.">
        <title>The Global Catalogue of Microorganisms (GCM) 10K type strain sequencing project: providing services to taxonomists for standard genome sequencing and annotation.</title>
        <authorList>
            <consortium name="The Broad Institute Genomics Platform"/>
            <consortium name="The Broad Institute Genome Sequencing Center for Infectious Disease"/>
            <person name="Wu L."/>
            <person name="Ma J."/>
        </authorList>
    </citation>
    <scope>NUCLEOTIDE SEQUENCE [LARGE SCALE GENOMIC DNA]</scope>
    <source>
        <strain evidence="3">KCTC 19466</strain>
    </source>
</reference>
<feature type="transmembrane region" description="Helical" evidence="1">
    <location>
        <begin position="21"/>
        <end position="39"/>
    </location>
</feature>
<accession>A0ABQ3GKW6</accession>